<reference evidence="2" key="1">
    <citation type="submission" date="2023-03" db="EMBL/GenBank/DDBJ databases">
        <title>Andean soil-derived lignocellulolytic bacterial consortium as a source of novel taxa and putative plastic-active enzymes.</title>
        <authorList>
            <person name="Diaz-Garcia L."/>
            <person name="Chuvochina M."/>
            <person name="Feuerriegel G."/>
            <person name="Bunk B."/>
            <person name="Sproer C."/>
            <person name="Streit W.R."/>
            <person name="Rodriguez L.M."/>
            <person name="Overmann J."/>
            <person name="Jimenez D.J."/>
        </authorList>
    </citation>
    <scope>NUCLEOTIDE SEQUENCE</scope>
    <source>
        <strain evidence="2">MAG 26</strain>
    </source>
</reference>
<name>A0AAJ5X723_9SPHN</name>
<dbReference type="GO" id="GO:0009253">
    <property type="term" value="P:peptidoglycan catabolic process"/>
    <property type="evidence" value="ECO:0007669"/>
    <property type="project" value="InterPro"/>
</dbReference>
<dbReference type="GO" id="GO:0016998">
    <property type="term" value="P:cell wall macromolecule catabolic process"/>
    <property type="evidence" value="ECO:0007669"/>
    <property type="project" value="InterPro"/>
</dbReference>
<evidence type="ECO:0000313" key="3">
    <source>
        <dbReference type="Proteomes" id="UP001218362"/>
    </source>
</evidence>
<dbReference type="KEGG" id="acob:P0Y56_12255"/>
<dbReference type="EMBL" id="CP119316">
    <property type="protein sequence ID" value="WEK45797.1"/>
    <property type="molecule type" value="Genomic_DNA"/>
</dbReference>
<dbReference type="Proteomes" id="UP001218362">
    <property type="component" value="Chromosome"/>
</dbReference>
<accession>A0AAJ5X723</accession>
<sequence length="231" mass="25438">MGRKKRGLTRWRVLGALLLAALVGGAWLWWQFIHWTPSRVQYPVQGVLIGADDGRANFVAFKAIGADFAYLEASDGAAGRDPWFARNIDAARASGLPFGAVHRYDPCIPADRQAANFVTVVPRDDTLLPPAVELDKLTGDCPAVSDAAVESELMTFLNQVEGHAGKPAILKISQGFEQRYHLAATIDRTLWLTRDRFEPDYTGRPWVLWTANSALRSEAGSLPARWVVAQP</sequence>
<dbReference type="Pfam" id="PF01183">
    <property type="entry name" value="Glyco_hydro_25"/>
    <property type="match status" value="1"/>
</dbReference>
<dbReference type="PROSITE" id="PS51904">
    <property type="entry name" value="GLYCOSYL_HYDROL_F25_2"/>
    <property type="match status" value="1"/>
</dbReference>
<proteinExistence type="inferred from homology"/>
<dbReference type="CDD" id="cd00599">
    <property type="entry name" value="GH25_muramidase"/>
    <property type="match status" value="1"/>
</dbReference>
<dbReference type="AlphaFoldDB" id="A0AAJ5X723"/>
<evidence type="ECO:0000256" key="1">
    <source>
        <dbReference type="ARBA" id="ARBA00010646"/>
    </source>
</evidence>
<dbReference type="InterPro" id="IPR017853">
    <property type="entry name" value="GH"/>
</dbReference>
<comment type="similarity">
    <text evidence="1">Belongs to the glycosyl hydrolase 25 family.</text>
</comment>
<gene>
    <name evidence="2" type="ORF">P0Y56_12255</name>
</gene>
<protein>
    <submittedName>
        <fullName evidence="2">Glycoside hydrolase family 25 protein</fullName>
    </submittedName>
</protein>
<keyword evidence="2" id="KW-0378">Hydrolase</keyword>
<organism evidence="2 3">
    <name type="scientific">Candidatus Andeanibacterium colombiense</name>
    <dbReference type="NCBI Taxonomy" id="3121345"/>
    <lineage>
        <taxon>Bacteria</taxon>
        <taxon>Pseudomonadati</taxon>
        <taxon>Pseudomonadota</taxon>
        <taxon>Alphaproteobacteria</taxon>
        <taxon>Sphingomonadales</taxon>
        <taxon>Sphingomonadaceae</taxon>
        <taxon>Candidatus Andeanibacterium</taxon>
    </lineage>
</organism>
<dbReference type="Gene3D" id="3.20.20.80">
    <property type="entry name" value="Glycosidases"/>
    <property type="match status" value="1"/>
</dbReference>
<dbReference type="GO" id="GO:0003796">
    <property type="term" value="F:lysozyme activity"/>
    <property type="evidence" value="ECO:0007669"/>
    <property type="project" value="InterPro"/>
</dbReference>
<dbReference type="InterPro" id="IPR002053">
    <property type="entry name" value="Glyco_hydro_25"/>
</dbReference>
<dbReference type="SUPFAM" id="SSF51445">
    <property type="entry name" value="(Trans)glycosidases"/>
    <property type="match status" value="1"/>
</dbReference>
<evidence type="ECO:0000313" key="2">
    <source>
        <dbReference type="EMBL" id="WEK45797.1"/>
    </source>
</evidence>